<dbReference type="InterPro" id="IPR008139">
    <property type="entry name" value="SaposinB_dom"/>
</dbReference>
<keyword evidence="1" id="KW-1015">Disulfide bond</keyword>
<keyword evidence="4" id="KW-1185">Reference proteome</keyword>
<keyword evidence="2" id="KW-0732">Signal</keyword>
<dbReference type="InterPro" id="IPR011001">
    <property type="entry name" value="Saposin-like"/>
</dbReference>
<dbReference type="SMART" id="SM00741">
    <property type="entry name" value="SapB"/>
    <property type="match status" value="1"/>
</dbReference>
<feature type="domain" description="Saposin B-type" evidence="3">
    <location>
        <begin position="26"/>
        <end position="111"/>
    </location>
</feature>
<proteinExistence type="predicted"/>
<dbReference type="Proteomes" id="UP000038045">
    <property type="component" value="Unplaced"/>
</dbReference>
<reference evidence="5" key="1">
    <citation type="submission" date="2017-02" db="UniProtKB">
        <authorList>
            <consortium name="WormBaseParasite"/>
        </authorList>
    </citation>
    <scope>IDENTIFICATION</scope>
</reference>
<evidence type="ECO:0000259" key="3">
    <source>
        <dbReference type="PROSITE" id="PS50015"/>
    </source>
</evidence>
<dbReference type="WBParaSite" id="PTRK_0000205800.1">
    <property type="protein sequence ID" value="PTRK_0000205800.1"/>
    <property type="gene ID" value="PTRK_0000205800"/>
</dbReference>
<evidence type="ECO:0000256" key="1">
    <source>
        <dbReference type="ARBA" id="ARBA00023157"/>
    </source>
</evidence>
<evidence type="ECO:0000256" key="2">
    <source>
        <dbReference type="SAM" id="SignalP"/>
    </source>
</evidence>
<organism evidence="4 5">
    <name type="scientific">Parastrongyloides trichosuri</name>
    <name type="common">Possum-specific nematode worm</name>
    <dbReference type="NCBI Taxonomy" id="131310"/>
    <lineage>
        <taxon>Eukaryota</taxon>
        <taxon>Metazoa</taxon>
        <taxon>Ecdysozoa</taxon>
        <taxon>Nematoda</taxon>
        <taxon>Chromadorea</taxon>
        <taxon>Rhabditida</taxon>
        <taxon>Tylenchina</taxon>
        <taxon>Panagrolaimomorpha</taxon>
        <taxon>Strongyloidoidea</taxon>
        <taxon>Strongyloididae</taxon>
        <taxon>Parastrongyloides</taxon>
    </lineage>
</organism>
<dbReference type="PROSITE" id="PS50015">
    <property type="entry name" value="SAP_B"/>
    <property type="match status" value="1"/>
</dbReference>
<evidence type="ECO:0000313" key="4">
    <source>
        <dbReference type="Proteomes" id="UP000038045"/>
    </source>
</evidence>
<feature type="chain" id="PRO_5005891092" evidence="2">
    <location>
        <begin position="20"/>
        <end position="111"/>
    </location>
</feature>
<name>A0A0N4Z4Z3_PARTI</name>
<dbReference type="SUPFAM" id="SSF47862">
    <property type="entry name" value="Saposin"/>
    <property type="match status" value="1"/>
</dbReference>
<accession>A0A0N4Z4Z3</accession>
<dbReference type="Gene3D" id="1.10.225.10">
    <property type="entry name" value="Saposin-like"/>
    <property type="match status" value="1"/>
</dbReference>
<feature type="signal peptide" evidence="2">
    <location>
        <begin position="1"/>
        <end position="19"/>
    </location>
</feature>
<sequence>MNKFLKIFLFTILVGVAVAFVAPDAKNLLCSPCKFIFNEVKKELPEADKITEEALKVAIDHVCKKYLGAIPLAKDVCEKLTGDALEELYKFILKEDKKIEPESICKHLHMC</sequence>
<dbReference type="AlphaFoldDB" id="A0A0N4Z4Z3"/>
<evidence type="ECO:0000313" key="5">
    <source>
        <dbReference type="WBParaSite" id="PTRK_0000205800.1"/>
    </source>
</evidence>
<protein>
    <submittedName>
        <fullName evidence="5">Saposin B-type domain-containing protein</fullName>
    </submittedName>
</protein>